<reference evidence="2" key="1">
    <citation type="journal article" date="2008" name="Nat. Genet.">
        <title>The Pristionchus pacificus genome provides a unique perspective on nematode lifestyle and parasitism.</title>
        <authorList>
            <person name="Dieterich C."/>
            <person name="Clifton S.W."/>
            <person name="Schuster L.N."/>
            <person name="Chinwalla A."/>
            <person name="Delehaunty K."/>
            <person name="Dinkelacker I."/>
            <person name="Fulton L."/>
            <person name="Fulton R."/>
            <person name="Godfrey J."/>
            <person name="Minx P."/>
            <person name="Mitreva M."/>
            <person name="Roeseler W."/>
            <person name="Tian H."/>
            <person name="Witte H."/>
            <person name="Yang S.P."/>
            <person name="Wilson R.K."/>
            <person name="Sommer R.J."/>
        </authorList>
    </citation>
    <scope>NUCLEOTIDE SEQUENCE [LARGE SCALE GENOMIC DNA]</scope>
    <source>
        <strain evidence="2">PS312</strain>
    </source>
</reference>
<keyword evidence="2" id="KW-1185">Reference proteome</keyword>
<accession>A0A8R1U3Y7</accession>
<evidence type="ECO:0000313" key="1">
    <source>
        <dbReference type="EnsemblMetazoa" id="PPA03705.1"/>
    </source>
</evidence>
<proteinExistence type="predicted"/>
<dbReference type="AlphaFoldDB" id="A0A2A6BZA3"/>
<protein>
    <submittedName>
        <fullName evidence="1">Uncharacterized protein</fullName>
    </submittedName>
</protein>
<evidence type="ECO:0000313" key="2">
    <source>
        <dbReference type="Proteomes" id="UP000005239"/>
    </source>
</evidence>
<reference evidence="1" key="2">
    <citation type="submission" date="2022-06" db="UniProtKB">
        <authorList>
            <consortium name="EnsemblMetazoa"/>
        </authorList>
    </citation>
    <scope>IDENTIFICATION</scope>
    <source>
        <strain evidence="1">PS312</strain>
    </source>
</reference>
<gene>
    <name evidence="1" type="primary">WBGene00093259</name>
</gene>
<dbReference type="Proteomes" id="UP000005239">
    <property type="component" value="Unassembled WGS sequence"/>
</dbReference>
<sequence length="267" mass="30912">MGISNKMIHFFSILLLLFLFFVPYHARVLDDPDYNPEDYTDINLHGLESQTEAEVDCESRSFQIYKAMPRSPPARRPYNCSLPSDALLLAACDSSVDVTVTFNVTLSDVVVYYVGVDAHDPTVCYIYRVFSEENYDASLESEEDDRRRGEWRKEMKLNRQRGTTIPYPPQPTIHSDINELDETKKRPMPDDVRLLPVDDGDFEDDYSTLEDYVTALMREVVSLANAMENEERVKNFEKTRALSNIIGGSLMKFAFFFMISFLFTYYK</sequence>
<name>A0A2A6BZA3_PRIPA</name>
<accession>A0A2A6BZA3</accession>
<organism evidence="1 2">
    <name type="scientific">Pristionchus pacificus</name>
    <name type="common">Parasitic nematode worm</name>
    <dbReference type="NCBI Taxonomy" id="54126"/>
    <lineage>
        <taxon>Eukaryota</taxon>
        <taxon>Metazoa</taxon>
        <taxon>Ecdysozoa</taxon>
        <taxon>Nematoda</taxon>
        <taxon>Chromadorea</taxon>
        <taxon>Rhabditida</taxon>
        <taxon>Rhabditina</taxon>
        <taxon>Diplogasteromorpha</taxon>
        <taxon>Diplogasteroidea</taxon>
        <taxon>Neodiplogasteridae</taxon>
        <taxon>Pristionchus</taxon>
    </lineage>
</organism>
<dbReference type="EnsemblMetazoa" id="PPA03705.1">
    <property type="protein sequence ID" value="PPA03705.1"/>
    <property type="gene ID" value="WBGene00093259"/>
</dbReference>